<keyword evidence="8" id="KW-0732">Signal</keyword>
<evidence type="ECO:0000256" key="7">
    <source>
        <dbReference type="ARBA" id="ARBA00023237"/>
    </source>
</evidence>
<proteinExistence type="inferred from homology"/>
<dbReference type="GO" id="GO:0015288">
    <property type="term" value="F:porin activity"/>
    <property type="evidence" value="ECO:0007669"/>
    <property type="project" value="TreeGrafter"/>
</dbReference>
<evidence type="ECO:0000256" key="3">
    <source>
        <dbReference type="ARBA" id="ARBA00022448"/>
    </source>
</evidence>
<dbReference type="InterPro" id="IPR051906">
    <property type="entry name" value="TolC-like"/>
</dbReference>
<dbReference type="Pfam" id="PF02321">
    <property type="entry name" value="OEP"/>
    <property type="match status" value="2"/>
</dbReference>
<evidence type="ECO:0000256" key="8">
    <source>
        <dbReference type="SAM" id="SignalP"/>
    </source>
</evidence>
<evidence type="ECO:0000256" key="1">
    <source>
        <dbReference type="ARBA" id="ARBA00004442"/>
    </source>
</evidence>
<dbReference type="EMBL" id="RBXN01000008">
    <property type="protein sequence ID" value="RKT50142.1"/>
    <property type="molecule type" value="Genomic_DNA"/>
</dbReference>
<accession>A0A495VLM9</accession>
<dbReference type="Gene3D" id="1.20.1600.10">
    <property type="entry name" value="Outer membrane efflux proteins (OEP)"/>
    <property type="match status" value="1"/>
</dbReference>
<keyword evidence="10" id="KW-1185">Reference proteome</keyword>
<evidence type="ECO:0000256" key="6">
    <source>
        <dbReference type="ARBA" id="ARBA00023136"/>
    </source>
</evidence>
<evidence type="ECO:0000256" key="2">
    <source>
        <dbReference type="ARBA" id="ARBA00007613"/>
    </source>
</evidence>
<dbReference type="GeneID" id="92928084"/>
<comment type="caution">
    <text evidence="9">The sequence shown here is derived from an EMBL/GenBank/DDBJ whole genome shotgun (WGS) entry which is preliminary data.</text>
</comment>
<gene>
    <name evidence="9" type="ORF">BC742_2247</name>
</gene>
<protein>
    <submittedName>
        <fullName evidence="9">Outer membrane protein TolC</fullName>
    </submittedName>
</protein>
<dbReference type="PANTHER" id="PTHR30026:SF20">
    <property type="entry name" value="OUTER MEMBRANE PROTEIN TOLC"/>
    <property type="match status" value="1"/>
</dbReference>
<evidence type="ECO:0000256" key="4">
    <source>
        <dbReference type="ARBA" id="ARBA00022452"/>
    </source>
</evidence>
<keyword evidence="7" id="KW-0998">Cell outer membrane</keyword>
<dbReference type="GO" id="GO:0009279">
    <property type="term" value="C:cell outer membrane"/>
    <property type="evidence" value="ECO:0007669"/>
    <property type="project" value="UniProtKB-SubCell"/>
</dbReference>
<keyword evidence="6" id="KW-0472">Membrane</keyword>
<organism evidence="9 10">
    <name type="scientific">Coprobacter fastidiosus NSB1 = JCM 33896</name>
    <dbReference type="NCBI Taxonomy" id="1349822"/>
    <lineage>
        <taxon>Bacteria</taxon>
        <taxon>Pseudomonadati</taxon>
        <taxon>Bacteroidota</taxon>
        <taxon>Bacteroidia</taxon>
        <taxon>Bacteroidales</taxon>
        <taxon>Barnesiellaceae</taxon>
        <taxon>Coprobacter</taxon>
    </lineage>
</organism>
<dbReference type="Proteomes" id="UP000269493">
    <property type="component" value="Unassembled WGS sequence"/>
</dbReference>
<dbReference type="OrthoDB" id="9771205at2"/>
<dbReference type="PANTHER" id="PTHR30026">
    <property type="entry name" value="OUTER MEMBRANE PROTEIN TOLC"/>
    <property type="match status" value="1"/>
</dbReference>
<evidence type="ECO:0000313" key="10">
    <source>
        <dbReference type="Proteomes" id="UP000269493"/>
    </source>
</evidence>
<feature type="chain" id="PRO_5019793857" evidence="8">
    <location>
        <begin position="20"/>
        <end position="433"/>
    </location>
</feature>
<comment type="similarity">
    <text evidence="2">Belongs to the outer membrane factor (OMF) (TC 1.B.17) family.</text>
</comment>
<dbReference type="RefSeq" id="WP_022602846.1">
    <property type="nucleotide sequence ID" value="NZ_KI440834.1"/>
</dbReference>
<reference evidence="9 10" key="1">
    <citation type="submission" date="2018-10" db="EMBL/GenBank/DDBJ databases">
        <title>Genomic Encyclopedia of Archaeal and Bacterial Type Strains, Phase II (KMG-II): from individual species to whole genera.</title>
        <authorList>
            <person name="Goeker M."/>
        </authorList>
    </citation>
    <scope>NUCLEOTIDE SEQUENCE [LARGE SCALE GENOMIC DNA]</scope>
    <source>
        <strain evidence="9 10">NSB1</strain>
    </source>
</reference>
<dbReference type="GO" id="GO:0015562">
    <property type="term" value="F:efflux transmembrane transporter activity"/>
    <property type="evidence" value="ECO:0007669"/>
    <property type="project" value="InterPro"/>
</dbReference>
<comment type="subcellular location">
    <subcellularLocation>
        <location evidence="1">Cell outer membrane</location>
    </subcellularLocation>
</comment>
<dbReference type="GO" id="GO:1990281">
    <property type="term" value="C:efflux pump complex"/>
    <property type="evidence" value="ECO:0007669"/>
    <property type="project" value="TreeGrafter"/>
</dbReference>
<keyword evidence="3" id="KW-0813">Transport</keyword>
<name>A0A495VLM9_9BACT</name>
<dbReference type="SUPFAM" id="SSF56954">
    <property type="entry name" value="Outer membrane efflux proteins (OEP)"/>
    <property type="match status" value="1"/>
</dbReference>
<keyword evidence="5" id="KW-0812">Transmembrane</keyword>
<feature type="signal peptide" evidence="8">
    <location>
        <begin position="1"/>
        <end position="19"/>
    </location>
</feature>
<dbReference type="AlphaFoldDB" id="A0A495VLM9"/>
<evidence type="ECO:0000256" key="5">
    <source>
        <dbReference type="ARBA" id="ARBA00022692"/>
    </source>
</evidence>
<dbReference type="InterPro" id="IPR003423">
    <property type="entry name" value="OMP_efflux"/>
</dbReference>
<evidence type="ECO:0000313" key="9">
    <source>
        <dbReference type="EMBL" id="RKT50142.1"/>
    </source>
</evidence>
<keyword evidence="4" id="KW-1134">Transmembrane beta strand</keyword>
<sequence length="433" mass="49009">MIRSIVIFFLLICPLGVTAQETLTLSDCISKALESNYGIRIAKNEEQIERNNQNYSSFLPSLSAEGTQKESIINSKRKDANSGTEKKFSGSITDNYGANINLNWTIFDGLAMFTTHEKLNEFIAIGELKTRMAVENLIAQVNTEYYNVLVQKSLLDAAKQSLDLSRQRYEIALQKNRIGSLSGLELKQTKIDLNSDSSTLVKQQEQLRSAYITLNTLMNIDLHKRGYVKDTILLHPMYPKDEVQTLMLNNNTTLLIARREQKVSELDLKLARSAYFPSVDFTAGYSFSRTESPASISTFNQNTGPFWGVTLSVPLFNRLETRKKVRNAKIEIENSKLSYQEVELQMLSDLAQLYNSYENNLIMVGFESESAEVALVSLKTALERYRLGSLSGLEFREFQRSYLDAVTRKISAQFQAKSTEVSLLLLSGRLQIQ</sequence>